<gene>
    <name evidence="4" type="ORF">RQP53_10815</name>
</gene>
<proteinExistence type="inferred from homology"/>
<evidence type="ECO:0000313" key="4">
    <source>
        <dbReference type="EMBL" id="MDT8999759.1"/>
    </source>
</evidence>
<evidence type="ECO:0000259" key="3">
    <source>
        <dbReference type="PROSITE" id="PS50801"/>
    </source>
</evidence>
<reference evidence="4" key="1">
    <citation type="submission" date="2023-09" db="EMBL/GenBank/DDBJ databases">
        <title>Paucibacter sp. APW11 Genome sequencing and assembly.</title>
        <authorList>
            <person name="Kim I."/>
        </authorList>
    </citation>
    <scope>NUCLEOTIDE SEQUENCE</scope>
    <source>
        <strain evidence="4">APW11</strain>
    </source>
</reference>
<dbReference type="CDD" id="cd07043">
    <property type="entry name" value="STAS_anti-anti-sigma_factors"/>
    <property type="match status" value="1"/>
</dbReference>
<accession>A0ABU3PB08</accession>
<dbReference type="SUPFAM" id="SSF52091">
    <property type="entry name" value="SpoIIaa-like"/>
    <property type="match status" value="1"/>
</dbReference>
<dbReference type="Pfam" id="PF01740">
    <property type="entry name" value="STAS"/>
    <property type="match status" value="1"/>
</dbReference>
<dbReference type="Proteomes" id="UP001246372">
    <property type="component" value="Unassembled WGS sequence"/>
</dbReference>
<dbReference type="NCBIfam" id="TIGR00377">
    <property type="entry name" value="ant_ant_sig"/>
    <property type="match status" value="1"/>
</dbReference>
<dbReference type="PROSITE" id="PS50801">
    <property type="entry name" value="STAS"/>
    <property type="match status" value="1"/>
</dbReference>
<comment type="caution">
    <text evidence="4">The sequence shown here is derived from an EMBL/GenBank/DDBJ whole genome shotgun (WGS) entry which is preliminary data.</text>
</comment>
<name>A0ABU3PB08_9BURK</name>
<dbReference type="InterPro" id="IPR036513">
    <property type="entry name" value="STAS_dom_sf"/>
</dbReference>
<evidence type="ECO:0000313" key="5">
    <source>
        <dbReference type="Proteomes" id="UP001246372"/>
    </source>
</evidence>
<dbReference type="RefSeq" id="WP_315650315.1">
    <property type="nucleotide sequence ID" value="NZ_JAVXZY010000003.1"/>
</dbReference>
<evidence type="ECO:0000256" key="1">
    <source>
        <dbReference type="ARBA" id="ARBA00009013"/>
    </source>
</evidence>
<dbReference type="PANTHER" id="PTHR33495">
    <property type="entry name" value="ANTI-SIGMA FACTOR ANTAGONIST TM_1081-RELATED-RELATED"/>
    <property type="match status" value="1"/>
</dbReference>
<protein>
    <recommendedName>
        <fullName evidence="2">Anti-sigma factor antagonist</fullName>
    </recommendedName>
</protein>
<dbReference type="Gene3D" id="3.30.750.24">
    <property type="entry name" value="STAS domain"/>
    <property type="match status" value="1"/>
</dbReference>
<dbReference type="EMBL" id="JAVXZY010000003">
    <property type="protein sequence ID" value="MDT8999759.1"/>
    <property type="molecule type" value="Genomic_DNA"/>
</dbReference>
<sequence length="114" mass="11827">MSFGHSATTEQGVQILGLSGRIDSATAAQFEAAAAALCGGSGDRVVLDFAALDYISSAGLRVVLQAAKRAKQNQARLLLCGMSANVREVFEISGFLKIIDSVADRPSALQLLAS</sequence>
<organism evidence="4 5">
    <name type="scientific">Roseateles aquae</name>
    <dbReference type="NCBI Taxonomy" id="3077235"/>
    <lineage>
        <taxon>Bacteria</taxon>
        <taxon>Pseudomonadati</taxon>
        <taxon>Pseudomonadota</taxon>
        <taxon>Betaproteobacteria</taxon>
        <taxon>Burkholderiales</taxon>
        <taxon>Sphaerotilaceae</taxon>
        <taxon>Roseateles</taxon>
    </lineage>
</organism>
<feature type="domain" description="STAS" evidence="3">
    <location>
        <begin position="3"/>
        <end position="112"/>
    </location>
</feature>
<keyword evidence="5" id="KW-1185">Reference proteome</keyword>
<comment type="similarity">
    <text evidence="1 2">Belongs to the anti-sigma-factor antagonist family.</text>
</comment>
<evidence type="ECO:0000256" key="2">
    <source>
        <dbReference type="RuleBase" id="RU003749"/>
    </source>
</evidence>
<dbReference type="InterPro" id="IPR002645">
    <property type="entry name" value="STAS_dom"/>
</dbReference>
<dbReference type="InterPro" id="IPR003658">
    <property type="entry name" value="Anti-sigma_ant"/>
</dbReference>